<dbReference type="STRING" id="67003.A0A1X0P8M7"/>
<dbReference type="Gene3D" id="1.10.418.10">
    <property type="entry name" value="Calponin-like domain"/>
    <property type="match status" value="1"/>
</dbReference>
<evidence type="ECO:0000256" key="2">
    <source>
        <dbReference type="SAM" id="MobiDB-lite"/>
    </source>
</evidence>
<protein>
    <submittedName>
        <fullName evidence="3">62 kDa protein Tc-1</fullName>
    </submittedName>
</protein>
<dbReference type="RefSeq" id="XP_028887370.1">
    <property type="nucleotide sequence ID" value="XM_029020862.1"/>
</dbReference>
<feature type="compositionally biased region" description="Acidic residues" evidence="2">
    <location>
        <begin position="192"/>
        <end position="204"/>
    </location>
</feature>
<feature type="coiled-coil region" evidence="1">
    <location>
        <begin position="548"/>
        <end position="582"/>
    </location>
</feature>
<feature type="compositionally biased region" description="Low complexity" evidence="2">
    <location>
        <begin position="182"/>
        <end position="191"/>
    </location>
</feature>
<proteinExistence type="predicted"/>
<feature type="coiled-coil region" evidence="1">
    <location>
        <begin position="687"/>
        <end position="721"/>
    </location>
</feature>
<evidence type="ECO:0000256" key="1">
    <source>
        <dbReference type="SAM" id="Coils"/>
    </source>
</evidence>
<dbReference type="OrthoDB" id="267654at2759"/>
<sequence>MSVLIGKRELFAFAERYSSYRLKDYTDLADGVVLCSLFNLVFPDLRIRTANTQTHTVSQRAQMNWTALRSGLDAVGIPHILLNRDALLKGDAEKGFSALVLFYFLHHLTKRTDFSAEFAIDVTTELTEFLQSIDSIAALVAGGSMPLSAVPPPLQEQLRVAVLMRRGRSNSKSNQRKKTTTSLSSVSSLDVSEMEESEEVEEEGTFEKQLSFNSDMTSKEPQSFIEETTLAKFSANDKENVDDIVKTKKESVNHTYSHTHTSCSKNKKQIDHKEEEDLINVSTVQREVELQKKFIAKSEECEELKMQNLQLLSQLAKLRSANPINTSSTLGSVRSDSAANSTDATECKHEEERRRLALAEDEVLHLRQILQTTKQESLRNLPQNSTFAQELLEDIVDAETGEVVKVHETATLLNGVILDTLRHSPKRRQEAQKWLWLIVSAYHVMETRLVTACDVATLEFKRQEIEKEDSYRNIINNNNNDNSCINNNVYALESPSTPGTTAKSAYGLHEMSSPTLPYSNTAAPVLYAQLSKMEAEMGRRQRQFEQNLAELHTNENNLHRRVKRLEEQIHSLMQKFVEREGKWKSLCAAIHEAERASFGIAEAETAAEVERLLAQRQSWYTRADEESEQLMRGAVSVDLKQIVEVDIDMDGEKDDGSTSSKKDEKSTKRKDEKRKDSSGLSGDHDVCKAMQILVQSVTQDRDRLQREVETLRRELQEAALLLQPPEKQERTSKLQEDIHSRIVEQREYEEEEVWFVRANKRAPFTLSCPSANQTPLSTQKSKYNNERDANNMTTSKVSFGRNLSALLASATPSK</sequence>
<feature type="region of interest" description="Disordered" evidence="2">
    <location>
        <begin position="648"/>
        <end position="683"/>
    </location>
</feature>
<dbReference type="GeneID" id="39980642"/>
<name>A0A1X0P8M7_9TRYP</name>
<accession>A0A1X0P8M7</accession>
<feature type="region of interest" description="Disordered" evidence="2">
    <location>
        <begin position="166"/>
        <end position="207"/>
    </location>
</feature>
<feature type="region of interest" description="Disordered" evidence="2">
    <location>
        <begin position="325"/>
        <end position="349"/>
    </location>
</feature>
<dbReference type="PANTHER" id="PTHR42180:SF6">
    <property type="entry name" value="CALPONIN-HOMOLOGY (CH) DOMAIN-CONTAINING PROTEIN"/>
    <property type="match status" value="1"/>
</dbReference>
<dbReference type="AlphaFoldDB" id="A0A1X0P8M7"/>
<reference evidence="3 4" key="1">
    <citation type="submission" date="2017-03" db="EMBL/GenBank/DDBJ databases">
        <title>An alternative strategy for trypanosome survival in the mammalian bloodstream revealed through genome and transcriptome analysis of the ubiquitous bovine parasite Trypanosoma (Megatrypanum) theileri.</title>
        <authorList>
            <person name="Kelly S."/>
            <person name="Ivens A."/>
            <person name="Mott A."/>
            <person name="O'Neill E."/>
            <person name="Emms D."/>
            <person name="Macleod O."/>
            <person name="Voorheis P."/>
            <person name="Matthews J."/>
            <person name="Matthews K."/>
            <person name="Carrington M."/>
        </authorList>
    </citation>
    <scope>NUCLEOTIDE SEQUENCE [LARGE SCALE GENOMIC DNA]</scope>
    <source>
        <strain evidence="3">Edinburgh</strain>
    </source>
</reference>
<evidence type="ECO:0000313" key="4">
    <source>
        <dbReference type="Proteomes" id="UP000192257"/>
    </source>
</evidence>
<dbReference type="VEuPathDB" id="TriTrypDB:TM35_000011810"/>
<keyword evidence="4" id="KW-1185">Reference proteome</keyword>
<comment type="caution">
    <text evidence="3">The sequence shown here is derived from an EMBL/GenBank/DDBJ whole genome shotgun (WGS) entry which is preliminary data.</text>
</comment>
<feature type="compositionally biased region" description="Polar residues" evidence="2">
    <location>
        <begin position="325"/>
        <end position="344"/>
    </location>
</feature>
<feature type="compositionally biased region" description="Polar residues" evidence="2">
    <location>
        <begin position="770"/>
        <end position="782"/>
    </location>
</feature>
<keyword evidence="1" id="KW-0175">Coiled coil</keyword>
<dbReference type="Proteomes" id="UP000192257">
    <property type="component" value="Unassembled WGS sequence"/>
</dbReference>
<dbReference type="InterPro" id="IPR036872">
    <property type="entry name" value="CH_dom_sf"/>
</dbReference>
<dbReference type="SUPFAM" id="SSF47576">
    <property type="entry name" value="Calponin-homology domain, CH-domain"/>
    <property type="match status" value="1"/>
</dbReference>
<gene>
    <name evidence="3" type="ORF">TM35_000011810</name>
</gene>
<feature type="region of interest" description="Disordered" evidence="2">
    <location>
        <begin position="770"/>
        <end position="796"/>
    </location>
</feature>
<feature type="compositionally biased region" description="Basic residues" evidence="2">
    <location>
        <begin position="166"/>
        <end position="179"/>
    </location>
</feature>
<dbReference type="PANTHER" id="PTHR42180">
    <property type="entry name" value="HOMOLOGY DOMAIN-CONTAINING PROTEIN,PUTATIVE-RELATED"/>
    <property type="match status" value="1"/>
</dbReference>
<feature type="compositionally biased region" description="Basic and acidic residues" evidence="2">
    <location>
        <begin position="654"/>
        <end position="683"/>
    </location>
</feature>
<evidence type="ECO:0000313" key="3">
    <source>
        <dbReference type="EMBL" id="ORC93304.1"/>
    </source>
</evidence>
<organism evidence="3 4">
    <name type="scientific">Trypanosoma theileri</name>
    <dbReference type="NCBI Taxonomy" id="67003"/>
    <lineage>
        <taxon>Eukaryota</taxon>
        <taxon>Discoba</taxon>
        <taxon>Euglenozoa</taxon>
        <taxon>Kinetoplastea</taxon>
        <taxon>Metakinetoplastina</taxon>
        <taxon>Trypanosomatida</taxon>
        <taxon>Trypanosomatidae</taxon>
        <taxon>Trypanosoma</taxon>
    </lineage>
</organism>
<dbReference type="EMBL" id="NBCO01000001">
    <property type="protein sequence ID" value="ORC93304.1"/>
    <property type="molecule type" value="Genomic_DNA"/>
</dbReference>